<reference evidence="12" key="1">
    <citation type="journal article" date="2021" name="Proc. Natl. Acad. Sci. U.S.A.">
        <title>Three genomes in the algal genus Volvox reveal the fate of a haploid sex-determining region after a transition to homothallism.</title>
        <authorList>
            <person name="Yamamoto K."/>
            <person name="Hamaji T."/>
            <person name="Kawai-Toyooka H."/>
            <person name="Matsuzaki R."/>
            <person name="Takahashi F."/>
            <person name="Nishimura Y."/>
            <person name="Kawachi M."/>
            <person name="Noguchi H."/>
            <person name="Minakuchi Y."/>
            <person name="Umen J.G."/>
            <person name="Toyoda A."/>
            <person name="Nozaki H."/>
        </authorList>
    </citation>
    <scope>NUCLEOTIDE SEQUENCE</scope>
    <source>
        <strain evidence="12">NIES-3785</strain>
        <strain evidence="11">NIES-3786</strain>
    </source>
</reference>
<dbReference type="Gene3D" id="1.20.58.1970">
    <property type="match status" value="1"/>
</dbReference>
<dbReference type="InterPro" id="IPR013167">
    <property type="entry name" value="COG4_M"/>
</dbReference>
<evidence type="ECO:0000256" key="7">
    <source>
        <dbReference type="ARBA" id="ARBA00023136"/>
    </source>
</evidence>
<proteinExistence type="inferred from homology"/>
<evidence type="ECO:0000256" key="9">
    <source>
        <dbReference type="SAM" id="MobiDB-lite"/>
    </source>
</evidence>
<dbReference type="Pfam" id="PF20662">
    <property type="entry name" value="COG4_C"/>
    <property type="match status" value="1"/>
</dbReference>
<protein>
    <recommendedName>
        <fullName evidence="3">Conserved oligomeric Golgi complex subunit 4</fullName>
    </recommendedName>
    <alternativeName>
        <fullName evidence="8">Component of oligomeric Golgi complex 4</fullName>
    </alternativeName>
</protein>
<dbReference type="InterPro" id="IPR048682">
    <property type="entry name" value="COG4"/>
</dbReference>
<keyword evidence="6" id="KW-0333">Golgi apparatus</keyword>
<name>A0A8J4GCF2_9CHLO</name>
<feature type="domain" description="COG4 transport protein middle alpha-helical bundle" evidence="10">
    <location>
        <begin position="192"/>
        <end position="549"/>
    </location>
</feature>
<evidence type="ECO:0000256" key="3">
    <source>
        <dbReference type="ARBA" id="ARBA00020975"/>
    </source>
</evidence>
<dbReference type="GO" id="GO:0015031">
    <property type="term" value="P:protein transport"/>
    <property type="evidence" value="ECO:0007669"/>
    <property type="project" value="UniProtKB-KW"/>
</dbReference>
<keyword evidence="5" id="KW-0653">Protein transport</keyword>
<accession>A0A8J4GCF2</accession>
<gene>
    <name evidence="11" type="ORF">Vretifemale_14378</name>
    <name evidence="12" type="ORF">Vretimale_8908</name>
</gene>
<keyword evidence="4" id="KW-0813">Transport</keyword>
<dbReference type="SMART" id="SM00762">
    <property type="entry name" value="Cog4"/>
    <property type="match status" value="1"/>
</dbReference>
<comment type="similarity">
    <text evidence="2">Belongs to the COG4 family.</text>
</comment>
<evidence type="ECO:0000313" key="12">
    <source>
        <dbReference type="EMBL" id="GIM04329.1"/>
    </source>
</evidence>
<dbReference type="AlphaFoldDB" id="A0A8J4GCF2"/>
<evidence type="ECO:0000256" key="6">
    <source>
        <dbReference type="ARBA" id="ARBA00023034"/>
    </source>
</evidence>
<evidence type="ECO:0000256" key="2">
    <source>
        <dbReference type="ARBA" id="ARBA00009215"/>
    </source>
</evidence>
<dbReference type="Proteomes" id="UP000747110">
    <property type="component" value="Unassembled WGS sequence"/>
</dbReference>
<organism evidence="12 13">
    <name type="scientific">Volvox reticuliferus</name>
    <dbReference type="NCBI Taxonomy" id="1737510"/>
    <lineage>
        <taxon>Eukaryota</taxon>
        <taxon>Viridiplantae</taxon>
        <taxon>Chlorophyta</taxon>
        <taxon>core chlorophytes</taxon>
        <taxon>Chlorophyceae</taxon>
        <taxon>CS clade</taxon>
        <taxon>Chlamydomonadales</taxon>
        <taxon>Volvocaceae</taxon>
        <taxon>Volvox</taxon>
    </lineage>
</organism>
<dbReference type="EMBL" id="BNCQ01000016">
    <property type="protein sequence ID" value="GIM04329.1"/>
    <property type="molecule type" value="Genomic_DNA"/>
</dbReference>
<evidence type="ECO:0000313" key="14">
    <source>
        <dbReference type="Proteomes" id="UP000747110"/>
    </source>
</evidence>
<dbReference type="PANTHER" id="PTHR24016:SF0">
    <property type="entry name" value="CONSERVED OLIGOMERIC GOLGI COMPLEX SUBUNIT 4"/>
    <property type="match status" value="1"/>
</dbReference>
<dbReference type="InterPro" id="IPR048684">
    <property type="entry name" value="COG4_C"/>
</dbReference>
<keyword evidence="14" id="KW-1185">Reference proteome</keyword>
<dbReference type="EMBL" id="BNCP01000034">
    <property type="protein sequence ID" value="GIL85855.1"/>
    <property type="molecule type" value="Genomic_DNA"/>
</dbReference>
<dbReference type="PANTHER" id="PTHR24016">
    <property type="entry name" value="CONSERVED OLIGOMERIC GOLGI COMPLEX SUBUNIT 4"/>
    <property type="match status" value="1"/>
</dbReference>
<feature type="compositionally biased region" description="Low complexity" evidence="9">
    <location>
        <begin position="156"/>
        <end position="171"/>
    </location>
</feature>
<keyword evidence="7" id="KW-0472">Membrane</keyword>
<evidence type="ECO:0000256" key="4">
    <source>
        <dbReference type="ARBA" id="ARBA00022448"/>
    </source>
</evidence>
<evidence type="ECO:0000256" key="8">
    <source>
        <dbReference type="ARBA" id="ARBA00031340"/>
    </source>
</evidence>
<dbReference type="Pfam" id="PF20663">
    <property type="entry name" value="COG4_N"/>
    <property type="match status" value="1"/>
</dbReference>
<evidence type="ECO:0000313" key="11">
    <source>
        <dbReference type="EMBL" id="GIL85855.1"/>
    </source>
</evidence>
<evidence type="ECO:0000259" key="10">
    <source>
        <dbReference type="SMART" id="SM00762"/>
    </source>
</evidence>
<dbReference type="Pfam" id="PF08318">
    <property type="entry name" value="COG4_m"/>
    <property type="match status" value="1"/>
</dbReference>
<dbReference type="OrthoDB" id="47059at2759"/>
<evidence type="ECO:0000256" key="1">
    <source>
        <dbReference type="ARBA" id="ARBA00004395"/>
    </source>
</evidence>
<evidence type="ECO:0000313" key="13">
    <source>
        <dbReference type="Proteomes" id="UP000722791"/>
    </source>
</evidence>
<dbReference type="Proteomes" id="UP000722791">
    <property type="component" value="Unassembled WGS sequence"/>
</dbReference>
<comment type="subcellular location">
    <subcellularLocation>
        <location evidence="1">Golgi apparatus membrane</location>
        <topology evidence="1">Peripheral membrane protein</topology>
    </subcellularLocation>
</comment>
<evidence type="ECO:0000256" key="5">
    <source>
        <dbReference type="ARBA" id="ARBA00022927"/>
    </source>
</evidence>
<dbReference type="InterPro" id="IPR048680">
    <property type="entry name" value="COG4_N"/>
</dbReference>
<feature type="region of interest" description="Disordered" evidence="9">
    <location>
        <begin position="156"/>
        <end position="187"/>
    </location>
</feature>
<sequence length="839" mass="88404">MAAAAIDLNLIYKLTNVSDATKLLHETVARERAIDQDLDRQLSKRSDLERNFLLLNTPTAETLELVRADCEQLLQSVQGTAHLADNISSKVRQLDLVQGRVQGVLNKINLILDRTNCINGVQSAMETEDYEAAAHYISSFMELENRMEAALAAAGPGSMSAAGASPTSPTGVAPLSQGAADASQAEDQRRVLMDVRARLEEITDRRFEDAVARRDHAAAVRFARLYKPLSKQAEGLQRFTDYLKVVVGAQARNTYNALVDQLEGPQGAGRGKADFAAALVALFKDVAICLEEHEAVIKETFGGAALLDVMAGVQAECDNAGSRILQRYSDSRRLERVVREVTGRLRGGGASGGASGGAAAAGGGSVTLAFSVSGQPAQQPGAAAGDQGTDHRAVEALIEDLLRICGLCEEYNQFMLGKMRAAAAAAGGASHGGHESTGGAQVAAGYLPAAREAAFRSGAFNVSLRELLSRYVALEEYYLDETASMAIRIDEVLPGALTSSMVDDAFFILRKVGLRALAAGQFQATAALLAELNNVLANQFRNALQAKLSVGPAKALAALPAQLAGAGVDVQGSPLLNDLMVAINNMDVAADYANRLRSELETHINGLLASASDREKARSVLSDLAKTGADFRSMAARGLEALAEGLLPRMRTLLDEVAAMSYSLTEADYSALEAEGGWAGRLVLALSGLASLLRPLLTTSNWEALFGSLLDKLSARLEGLLGRKSFNQLGGLQLDREVRLLISGLGDLTGRTVRDRLARLSQMAVLLGLESVEELLDYWGGPGGGGAAGRGSSSGGVGAEGGGGGSGGVIIWRLSPAEVRAVLVLRTDWGREAIMALPL</sequence>
<dbReference type="GO" id="GO:0000139">
    <property type="term" value="C:Golgi membrane"/>
    <property type="evidence" value="ECO:0007669"/>
    <property type="project" value="UniProtKB-SubCell"/>
</dbReference>
<comment type="caution">
    <text evidence="12">The sequence shown here is derived from an EMBL/GenBank/DDBJ whole genome shotgun (WGS) entry which is preliminary data.</text>
</comment>
<dbReference type="Gene3D" id="1.10.287.1060">
    <property type="entry name" value="ESAT-6-like"/>
    <property type="match status" value="1"/>
</dbReference>